<dbReference type="EMBL" id="GBXM01037064">
    <property type="protein sequence ID" value="JAH71513.1"/>
    <property type="molecule type" value="Transcribed_RNA"/>
</dbReference>
<protein>
    <recommendedName>
        <fullName evidence="3">Transmembrane protein</fullName>
    </recommendedName>
</protein>
<feature type="transmembrane region" description="Helical" evidence="1">
    <location>
        <begin position="43"/>
        <end position="72"/>
    </location>
</feature>
<keyword evidence="1" id="KW-1133">Transmembrane helix</keyword>
<keyword evidence="1" id="KW-0472">Membrane</keyword>
<reference evidence="2" key="1">
    <citation type="submission" date="2014-11" db="EMBL/GenBank/DDBJ databases">
        <authorList>
            <person name="Amaro Gonzalez C."/>
        </authorList>
    </citation>
    <scope>NUCLEOTIDE SEQUENCE</scope>
</reference>
<dbReference type="AlphaFoldDB" id="A0A0E9V2M5"/>
<evidence type="ECO:0008006" key="3">
    <source>
        <dbReference type="Google" id="ProtNLM"/>
    </source>
</evidence>
<proteinExistence type="predicted"/>
<sequence>MRPSTCLFPVLAGMVLVRDFGSALCLSSCLFSHVCCFIWFPKGLYLILGAACFVVVIFYCFFTSAFVVDYLLEWDSF</sequence>
<accession>A0A0E9V2M5</accession>
<organism evidence="2">
    <name type="scientific">Anguilla anguilla</name>
    <name type="common">European freshwater eel</name>
    <name type="synonym">Muraena anguilla</name>
    <dbReference type="NCBI Taxonomy" id="7936"/>
    <lineage>
        <taxon>Eukaryota</taxon>
        <taxon>Metazoa</taxon>
        <taxon>Chordata</taxon>
        <taxon>Craniata</taxon>
        <taxon>Vertebrata</taxon>
        <taxon>Euteleostomi</taxon>
        <taxon>Actinopterygii</taxon>
        <taxon>Neopterygii</taxon>
        <taxon>Teleostei</taxon>
        <taxon>Anguilliformes</taxon>
        <taxon>Anguillidae</taxon>
        <taxon>Anguilla</taxon>
    </lineage>
</organism>
<keyword evidence="1" id="KW-0812">Transmembrane</keyword>
<reference evidence="2" key="2">
    <citation type="journal article" date="2015" name="Fish Shellfish Immunol.">
        <title>Early steps in the European eel (Anguilla anguilla)-Vibrio vulnificus interaction in the gills: Role of the RtxA13 toxin.</title>
        <authorList>
            <person name="Callol A."/>
            <person name="Pajuelo D."/>
            <person name="Ebbesson L."/>
            <person name="Teles M."/>
            <person name="MacKenzie S."/>
            <person name="Amaro C."/>
        </authorList>
    </citation>
    <scope>NUCLEOTIDE SEQUENCE</scope>
</reference>
<evidence type="ECO:0000256" key="1">
    <source>
        <dbReference type="SAM" id="Phobius"/>
    </source>
</evidence>
<name>A0A0E9V2M5_ANGAN</name>
<evidence type="ECO:0000313" key="2">
    <source>
        <dbReference type="EMBL" id="JAH71513.1"/>
    </source>
</evidence>